<accession>A0ABW5PAT7</accession>
<gene>
    <name evidence="9" type="ORF">ACFSUF_04215</name>
</gene>
<dbReference type="SUPFAM" id="SSF161098">
    <property type="entry name" value="MetI-like"/>
    <property type="match status" value="1"/>
</dbReference>
<keyword evidence="3" id="KW-1003">Cell membrane</keyword>
<organism evidence="9 10">
    <name type="scientific">Paenibacillus gansuensis</name>
    <dbReference type="NCBI Taxonomy" id="306542"/>
    <lineage>
        <taxon>Bacteria</taxon>
        <taxon>Bacillati</taxon>
        <taxon>Bacillota</taxon>
        <taxon>Bacilli</taxon>
        <taxon>Bacillales</taxon>
        <taxon>Paenibacillaceae</taxon>
        <taxon>Paenibacillus</taxon>
    </lineage>
</organism>
<keyword evidence="6 7" id="KW-0472">Membrane</keyword>
<dbReference type="Pfam" id="PF00528">
    <property type="entry name" value="BPD_transp_1"/>
    <property type="match status" value="1"/>
</dbReference>
<dbReference type="InterPro" id="IPR000515">
    <property type="entry name" value="MetI-like"/>
</dbReference>
<evidence type="ECO:0000313" key="10">
    <source>
        <dbReference type="Proteomes" id="UP001597541"/>
    </source>
</evidence>
<sequence length="294" mass="33171">MSVQSKIIPFTINFFFLLVCLGILFPFLLVIIVSLSSQDSITDIGYRFIPNALSLEAYKLIFDSPKIIFRAYGVTAFITLVGTFLSLLMTALTAYPMSRRDYAYNRQLAFYIYFTMLFSGGLVPSYILITQYLHMKDTIWALIIPYLLNPFNIMLMKGFMSKIPHELLESAKVDGAREFRIFFTIVLPLSAPALATLGLIISFAFWNSWFPGMLYIDKDSLAPLQLLLVRIMNNLEFLSSSSEFTQGLSIDTSKLPSDSTRMAMAIVAAGPMLVIFPFFQRYFVKGLTVGSLKG</sequence>
<feature type="transmembrane region" description="Helical" evidence="7">
    <location>
        <begin position="12"/>
        <end position="35"/>
    </location>
</feature>
<keyword evidence="10" id="KW-1185">Reference proteome</keyword>
<evidence type="ECO:0000256" key="1">
    <source>
        <dbReference type="ARBA" id="ARBA00004651"/>
    </source>
</evidence>
<protein>
    <submittedName>
        <fullName evidence="9">Carbohydrate ABC transporter permease</fullName>
    </submittedName>
</protein>
<dbReference type="InterPro" id="IPR035906">
    <property type="entry name" value="MetI-like_sf"/>
</dbReference>
<keyword evidence="2 7" id="KW-0813">Transport</keyword>
<feature type="transmembrane region" description="Helical" evidence="7">
    <location>
        <begin position="139"/>
        <end position="160"/>
    </location>
</feature>
<comment type="subcellular location">
    <subcellularLocation>
        <location evidence="1 7">Cell membrane</location>
        <topology evidence="1 7">Multi-pass membrane protein</topology>
    </subcellularLocation>
</comment>
<dbReference type="RefSeq" id="WP_377600465.1">
    <property type="nucleotide sequence ID" value="NZ_JBHUME010000005.1"/>
</dbReference>
<comment type="caution">
    <text evidence="9">The sequence shown here is derived from an EMBL/GenBank/DDBJ whole genome shotgun (WGS) entry which is preliminary data.</text>
</comment>
<dbReference type="Gene3D" id="1.10.3720.10">
    <property type="entry name" value="MetI-like"/>
    <property type="match status" value="1"/>
</dbReference>
<name>A0ABW5PAT7_9BACL</name>
<feature type="transmembrane region" description="Helical" evidence="7">
    <location>
        <begin position="262"/>
        <end position="284"/>
    </location>
</feature>
<comment type="similarity">
    <text evidence="7">Belongs to the binding-protein-dependent transport system permease family.</text>
</comment>
<evidence type="ECO:0000256" key="2">
    <source>
        <dbReference type="ARBA" id="ARBA00022448"/>
    </source>
</evidence>
<evidence type="ECO:0000256" key="5">
    <source>
        <dbReference type="ARBA" id="ARBA00022989"/>
    </source>
</evidence>
<feature type="transmembrane region" description="Helical" evidence="7">
    <location>
        <begin position="181"/>
        <end position="206"/>
    </location>
</feature>
<evidence type="ECO:0000313" key="9">
    <source>
        <dbReference type="EMBL" id="MFD2611623.1"/>
    </source>
</evidence>
<dbReference type="CDD" id="cd06261">
    <property type="entry name" value="TM_PBP2"/>
    <property type="match status" value="1"/>
</dbReference>
<evidence type="ECO:0000256" key="3">
    <source>
        <dbReference type="ARBA" id="ARBA00022475"/>
    </source>
</evidence>
<reference evidence="10" key="1">
    <citation type="journal article" date="2019" name="Int. J. Syst. Evol. Microbiol.">
        <title>The Global Catalogue of Microorganisms (GCM) 10K type strain sequencing project: providing services to taxonomists for standard genome sequencing and annotation.</title>
        <authorList>
            <consortium name="The Broad Institute Genomics Platform"/>
            <consortium name="The Broad Institute Genome Sequencing Center for Infectious Disease"/>
            <person name="Wu L."/>
            <person name="Ma J."/>
        </authorList>
    </citation>
    <scope>NUCLEOTIDE SEQUENCE [LARGE SCALE GENOMIC DNA]</scope>
    <source>
        <strain evidence="10">KCTC 3950</strain>
    </source>
</reference>
<evidence type="ECO:0000256" key="7">
    <source>
        <dbReference type="RuleBase" id="RU363032"/>
    </source>
</evidence>
<keyword evidence="4 7" id="KW-0812">Transmembrane</keyword>
<dbReference type="PROSITE" id="PS50928">
    <property type="entry name" value="ABC_TM1"/>
    <property type="match status" value="1"/>
</dbReference>
<dbReference type="Proteomes" id="UP001597541">
    <property type="component" value="Unassembled WGS sequence"/>
</dbReference>
<proteinExistence type="inferred from homology"/>
<dbReference type="EMBL" id="JBHUME010000005">
    <property type="protein sequence ID" value="MFD2611623.1"/>
    <property type="molecule type" value="Genomic_DNA"/>
</dbReference>
<feature type="domain" description="ABC transmembrane type-1" evidence="8">
    <location>
        <begin position="72"/>
        <end position="279"/>
    </location>
</feature>
<feature type="transmembrane region" description="Helical" evidence="7">
    <location>
        <begin position="67"/>
        <end position="96"/>
    </location>
</feature>
<dbReference type="PANTHER" id="PTHR43744">
    <property type="entry name" value="ABC TRANSPORTER PERMEASE PROTEIN MG189-RELATED-RELATED"/>
    <property type="match status" value="1"/>
</dbReference>
<feature type="transmembrane region" description="Helical" evidence="7">
    <location>
        <begin position="108"/>
        <end position="133"/>
    </location>
</feature>
<dbReference type="PANTHER" id="PTHR43744:SF9">
    <property type="entry name" value="POLYGALACTURONAN_RHAMNOGALACTURONAN TRANSPORT SYSTEM PERMEASE PROTEIN YTCP"/>
    <property type="match status" value="1"/>
</dbReference>
<keyword evidence="5 7" id="KW-1133">Transmembrane helix</keyword>
<evidence type="ECO:0000256" key="6">
    <source>
        <dbReference type="ARBA" id="ARBA00023136"/>
    </source>
</evidence>
<evidence type="ECO:0000259" key="8">
    <source>
        <dbReference type="PROSITE" id="PS50928"/>
    </source>
</evidence>
<evidence type="ECO:0000256" key="4">
    <source>
        <dbReference type="ARBA" id="ARBA00022692"/>
    </source>
</evidence>